<dbReference type="RefSeq" id="WP_236117525.1">
    <property type="nucleotide sequence ID" value="NZ_JAKGSI010000001.1"/>
</dbReference>
<evidence type="ECO:0000313" key="2">
    <source>
        <dbReference type="EMBL" id="MCF4005719.1"/>
    </source>
</evidence>
<dbReference type="AlphaFoldDB" id="A0A9X1TZH4"/>
<keyword evidence="3" id="KW-1185">Reference proteome</keyword>
<evidence type="ECO:0000313" key="3">
    <source>
        <dbReference type="Proteomes" id="UP001139336"/>
    </source>
</evidence>
<feature type="transmembrane region" description="Helical" evidence="1">
    <location>
        <begin position="6"/>
        <end position="27"/>
    </location>
</feature>
<keyword evidence="1" id="KW-0812">Transmembrane</keyword>
<sequence length="120" mass="12551">MPLVASIIAAFGLVVVGGVILSINHAVQNTTLRRNDLVGIRTSQTKKSDRAWQVAHEAALTPMRITAYLSFACAALTVVIGAFAHSEALIVVAIGLSYVASLAALTWACRVAHRAAAAVQ</sequence>
<organism evidence="2 3">
    <name type="scientific">Corynebacterium uropygiale</name>
    <dbReference type="NCBI Taxonomy" id="1775911"/>
    <lineage>
        <taxon>Bacteria</taxon>
        <taxon>Bacillati</taxon>
        <taxon>Actinomycetota</taxon>
        <taxon>Actinomycetes</taxon>
        <taxon>Mycobacteriales</taxon>
        <taxon>Corynebacteriaceae</taxon>
        <taxon>Corynebacterium</taxon>
    </lineage>
</organism>
<dbReference type="Pfam" id="PF13630">
    <property type="entry name" value="SdpI"/>
    <property type="match status" value="1"/>
</dbReference>
<protein>
    <submittedName>
        <fullName evidence="2">SdpI family protein</fullName>
    </submittedName>
</protein>
<comment type="caution">
    <text evidence="2">The sequence shown here is derived from an EMBL/GenBank/DDBJ whole genome shotgun (WGS) entry which is preliminary data.</text>
</comment>
<feature type="transmembrane region" description="Helical" evidence="1">
    <location>
        <begin position="90"/>
        <end position="109"/>
    </location>
</feature>
<name>A0A9X1TZH4_9CORY</name>
<feature type="transmembrane region" description="Helical" evidence="1">
    <location>
        <begin position="65"/>
        <end position="84"/>
    </location>
</feature>
<gene>
    <name evidence="2" type="ORF">L1O03_00805</name>
</gene>
<keyword evidence="1" id="KW-0472">Membrane</keyword>
<dbReference type="InterPro" id="IPR025962">
    <property type="entry name" value="SdpI/YhfL"/>
</dbReference>
<dbReference type="EMBL" id="JAKGSI010000001">
    <property type="protein sequence ID" value="MCF4005719.1"/>
    <property type="molecule type" value="Genomic_DNA"/>
</dbReference>
<reference evidence="2" key="1">
    <citation type="submission" date="2022-01" db="EMBL/GenBank/DDBJ databases">
        <title>Corynebacterium sp. nov isolated from isolated from the feces of the greater white-fronted geese (Anser albifrons) at Poyang Lake, PR China.</title>
        <authorList>
            <person name="Liu Q."/>
        </authorList>
    </citation>
    <scope>NUCLEOTIDE SEQUENCE</scope>
    <source>
        <strain evidence="2">JCM 32435</strain>
    </source>
</reference>
<evidence type="ECO:0000256" key="1">
    <source>
        <dbReference type="SAM" id="Phobius"/>
    </source>
</evidence>
<accession>A0A9X1TZH4</accession>
<keyword evidence="1" id="KW-1133">Transmembrane helix</keyword>
<dbReference type="Proteomes" id="UP001139336">
    <property type="component" value="Unassembled WGS sequence"/>
</dbReference>
<proteinExistence type="predicted"/>